<keyword evidence="5" id="KW-1185">Reference proteome</keyword>
<dbReference type="RefSeq" id="WP_072903463.1">
    <property type="nucleotide sequence ID" value="NZ_FRAD01000011.1"/>
</dbReference>
<dbReference type="PANTHER" id="PTHR11124">
    <property type="entry name" value="VACUOLAR SORTING PROTEIN VPS29"/>
    <property type="match status" value="1"/>
</dbReference>
<feature type="domain" description="Calcineurin-like phosphoesterase" evidence="3">
    <location>
        <begin position="1"/>
        <end position="145"/>
    </location>
</feature>
<dbReference type="InterPro" id="IPR000979">
    <property type="entry name" value="Phosphodiesterase_MJ0936/Vps29"/>
</dbReference>
<evidence type="ECO:0000313" key="5">
    <source>
        <dbReference type="Proteomes" id="UP000183952"/>
    </source>
</evidence>
<dbReference type="GO" id="GO:0016787">
    <property type="term" value="F:hydrolase activity"/>
    <property type="evidence" value="ECO:0007669"/>
    <property type="project" value="UniProtKB-UniRule"/>
</dbReference>
<keyword evidence="2" id="KW-0479">Metal-binding</keyword>
<dbReference type="CDD" id="cd00841">
    <property type="entry name" value="MPP_YfcE"/>
    <property type="match status" value="1"/>
</dbReference>
<dbReference type="Pfam" id="PF12850">
    <property type="entry name" value="Metallophos_2"/>
    <property type="match status" value="1"/>
</dbReference>
<dbReference type="Proteomes" id="UP000183952">
    <property type="component" value="Unassembled WGS sequence"/>
</dbReference>
<dbReference type="EMBL" id="FRAD01000011">
    <property type="protein sequence ID" value="SHJ99224.1"/>
    <property type="molecule type" value="Genomic_DNA"/>
</dbReference>
<accession>A0A1M6NUE0</accession>
<dbReference type="OrthoDB" id="9800565at2"/>
<comment type="cofactor">
    <cofactor evidence="2">
        <name>a divalent metal cation</name>
        <dbReference type="ChEBI" id="CHEBI:60240"/>
    </cofactor>
</comment>
<protein>
    <recommendedName>
        <fullName evidence="2">Phosphoesterase</fullName>
        <ecNumber evidence="2">3.1.4.-</ecNumber>
    </recommendedName>
</protein>
<gene>
    <name evidence="4" type="ORF">SAMN02745248_01493</name>
</gene>
<evidence type="ECO:0000256" key="1">
    <source>
        <dbReference type="ARBA" id="ARBA00008950"/>
    </source>
</evidence>
<dbReference type="Gene3D" id="3.60.21.10">
    <property type="match status" value="1"/>
</dbReference>
<sequence length="157" mass="18095">MIISIISDTHRDIESMRKSLDMVKKSNTIIHLGDNVEDVEFYKRNFSEAIFYVKGNCDLGSKIKTEEIIEMCGKRIFITHGHNYNVKYGLLNLKYKAMQEDANIVLYGHTHKAEITFEQGIWFINPGSLCKPLYGNRSFATIGIRDSKIIPYINEVK</sequence>
<organism evidence="4 5">
    <name type="scientific">Hathewaya proteolytica DSM 3090</name>
    <dbReference type="NCBI Taxonomy" id="1121331"/>
    <lineage>
        <taxon>Bacteria</taxon>
        <taxon>Bacillati</taxon>
        <taxon>Bacillota</taxon>
        <taxon>Clostridia</taxon>
        <taxon>Eubacteriales</taxon>
        <taxon>Clostridiaceae</taxon>
        <taxon>Hathewaya</taxon>
    </lineage>
</organism>
<dbReference type="AlphaFoldDB" id="A0A1M6NUE0"/>
<dbReference type="InterPro" id="IPR029052">
    <property type="entry name" value="Metallo-depent_PP-like"/>
</dbReference>
<dbReference type="SUPFAM" id="SSF56300">
    <property type="entry name" value="Metallo-dependent phosphatases"/>
    <property type="match status" value="1"/>
</dbReference>
<dbReference type="GO" id="GO:0046872">
    <property type="term" value="F:metal ion binding"/>
    <property type="evidence" value="ECO:0007669"/>
    <property type="project" value="UniProtKB-KW"/>
</dbReference>
<evidence type="ECO:0000259" key="3">
    <source>
        <dbReference type="Pfam" id="PF12850"/>
    </source>
</evidence>
<dbReference type="InterPro" id="IPR024654">
    <property type="entry name" value="Calcineurin-like_PHP_lpxH"/>
</dbReference>
<name>A0A1M6NUE0_9CLOT</name>
<reference evidence="4 5" key="1">
    <citation type="submission" date="2016-11" db="EMBL/GenBank/DDBJ databases">
        <authorList>
            <person name="Jaros S."/>
            <person name="Januszkiewicz K."/>
            <person name="Wedrychowicz H."/>
        </authorList>
    </citation>
    <scope>NUCLEOTIDE SEQUENCE [LARGE SCALE GENOMIC DNA]</scope>
    <source>
        <strain evidence="4 5">DSM 3090</strain>
    </source>
</reference>
<dbReference type="NCBIfam" id="TIGR00040">
    <property type="entry name" value="yfcE"/>
    <property type="match status" value="1"/>
</dbReference>
<dbReference type="STRING" id="1121331.SAMN02745248_01493"/>
<dbReference type="InterPro" id="IPR041802">
    <property type="entry name" value="MPP_YfcE"/>
</dbReference>
<dbReference type="EC" id="3.1.4.-" evidence="2"/>
<proteinExistence type="inferred from homology"/>
<comment type="similarity">
    <text evidence="1 2">Belongs to the metallophosphoesterase superfamily. YfcE family.</text>
</comment>
<evidence type="ECO:0000256" key="2">
    <source>
        <dbReference type="RuleBase" id="RU362039"/>
    </source>
</evidence>
<evidence type="ECO:0000313" key="4">
    <source>
        <dbReference type="EMBL" id="SHJ99224.1"/>
    </source>
</evidence>